<gene>
    <name evidence="11" type="primary">yaeT</name>
    <name evidence="8" type="synonym">bamA</name>
    <name evidence="11" type="ordered locus">TERTU_1012</name>
</gene>
<dbReference type="Proteomes" id="UP000009080">
    <property type="component" value="Chromosome"/>
</dbReference>
<dbReference type="GO" id="GO:0051205">
    <property type="term" value="P:protein insertion into membrane"/>
    <property type="evidence" value="ECO:0007669"/>
    <property type="project" value="UniProtKB-UniRule"/>
</dbReference>
<evidence type="ECO:0000256" key="4">
    <source>
        <dbReference type="ARBA" id="ARBA00022729"/>
    </source>
</evidence>
<evidence type="ECO:0000256" key="3">
    <source>
        <dbReference type="ARBA" id="ARBA00022692"/>
    </source>
</evidence>
<dbReference type="Pfam" id="PF01103">
    <property type="entry name" value="Omp85"/>
    <property type="match status" value="1"/>
</dbReference>
<accession>C5BQG3</accession>
<dbReference type="Pfam" id="PF07244">
    <property type="entry name" value="POTRA"/>
    <property type="match status" value="4"/>
</dbReference>
<evidence type="ECO:0000256" key="9">
    <source>
        <dbReference type="NCBIfam" id="TIGR03303"/>
    </source>
</evidence>
<dbReference type="Gene3D" id="2.40.160.50">
    <property type="entry name" value="membrane protein fhac: a member of the omp85/tpsb transporter family"/>
    <property type="match status" value="1"/>
</dbReference>
<keyword evidence="7 8" id="KW-0998">Cell outer membrane</keyword>
<comment type="subcellular location">
    <subcellularLocation>
        <location evidence="8">Cell outer membrane</location>
    </subcellularLocation>
    <subcellularLocation>
        <location evidence="1">Membrane</location>
    </subcellularLocation>
</comment>
<organism evidence="11 12">
    <name type="scientific">Teredinibacter turnerae (strain ATCC 39867 / T7901)</name>
    <dbReference type="NCBI Taxonomy" id="377629"/>
    <lineage>
        <taxon>Bacteria</taxon>
        <taxon>Pseudomonadati</taxon>
        <taxon>Pseudomonadota</taxon>
        <taxon>Gammaproteobacteria</taxon>
        <taxon>Cellvibrionales</taxon>
        <taxon>Cellvibrionaceae</taxon>
        <taxon>Teredinibacter</taxon>
    </lineage>
</organism>
<evidence type="ECO:0000313" key="11">
    <source>
        <dbReference type="EMBL" id="ACR14584.1"/>
    </source>
</evidence>
<dbReference type="InterPro" id="IPR039910">
    <property type="entry name" value="D15-like"/>
</dbReference>
<evidence type="ECO:0000313" key="12">
    <source>
        <dbReference type="Proteomes" id="UP000009080"/>
    </source>
</evidence>
<dbReference type="OrthoDB" id="9803054at2"/>
<feature type="domain" description="POTRA" evidence="10">
    <location>
        <begin position="345"/>
        <end position="419"/>
    </location>
</feature>
<dbReference type="PIRSF" id="PIRSF006076">
    <property type="entry name" value="OM_assembly_OMP85"/>
    <property type="match status" value="1"/>
</dbReference>
<reference evidence="11 12" key="1">
    <citation type="journal article" date="2009" name="PLoS ONE">
        <title>The complete genome of Teredinibacter turnerae T7901: an intracellular endosymbiont of marine wood-boring bivalves (shipworms).</title>
        <authorList>
            <person name="Yang J.C."/>
            <person name="Madupu R."/>
            <person name="Durkin A.S."/>
            <person name="Ekborg N.A."/>
            <person name="Pedamallu C.S."/>
            <person name="Hostetler J.B."/>
            <person name="Radune D."/>
            <person name="Toms B.S."/>
            <person name="Henrissat B."/>
            <person name="Coutinho P.M."/>
            <person name="Schwarz S."/>
            <person name="Field L."/>
            <person name="Trindade-Silva A.E."/>
            <person name="Soares C.A.G."/>
            <person name="Elshahawi S."/>
            <person name="Hanora A."/>
            <person name="Schmidt E.W."/>
            <person name="Haygood M.G."/>
            <person name="Posfai J."/>
            <person name="Benner J."/>
            <person name="Madinger C."/>
            <person name="Nove J."/>
            <person name="Anton B."/>
            <person name="Chaudhary K."/>
            <person name="Foster J."/>
            <person name="Holman A."/>
            <person name="Kumar S."/>
            <person name="Lessard P.A."/>
            <person name="Luyten Y.A."/>
            <person name="Slatko B."/>
            <person name="Wood N."/>
            <person name="Wu B."/>
            <person name="Teplitski M."/>
            <person name="Mougous J.D."/>
            <person name="Ward N."/>
            <person name="Eisen J.A."/>
            <person name="Badger J.H."/>
            <person name="Distel D.L."/>
        </authorList>
    </citation>
    <scope>NUCLEOTIDE SEQUENCE [LARGE SCALE GENOMIC DNA]</scope>
    <source>
        <strain evidence="12">ATCC 39867 / T7901</strain>
    </source>
</reference>
<dbReference type="AlphaFoldDB" id="C5BQG3"/>
<evidence type="ECO:0000256" key="1">
    <source>
        <dbReference type="ARBA" id="ARBA00004370"/>
    </source>
</evidence>
<feature type="domain" description="POTRA" evidence="10">
    <location>
        <begin position="173"/>
        <end position="261"/>
    </location>
</feature>
<dbReference type="HAMAP" id="MF_01430">
    <property type="entry name" value="OM_assembly_BamA"/>
    <property type="match status" value="1"/>
</dbReference>
<protein>
    <recommendedName>
        <fullName evidence="8 9">Outer membrane protein assembly factor BamA</fullName>
    </recommendedName>
</protein>
<dbReference type="PANTHER" id="PTHR12815:SF23">
    <property type="entry name" value="OUTER MEMBRANE PROTEIN ASSEMBLY FACTOR BAMA"/>
    <property type="match status" value="1"/>
</dbReference>
<evidence type="ECO:0000256" key="8">
    <source>
        <dbReference type="HAMAP-Rule" id="MF_01430"/>
    </source>
</evidence>
<comment type="function">
    <text evidence="8">Part of the outer membrane protein assembly complex, which is involved in assembly and insertion of beta-barrel proteins into the outer membrane.</text>
</comment>
<evidence type="ECO:0000256" key="2">
    <source>
        <dbReference type="ARBA" id="ARBA00022452"/>
    </source>
</evidence>
<dbReference type="InterPro" id="IPR034746">
    <property type="entry name" value="POTRA"/>
</dbReference>
<keyword evidence="4 8" id="KW-0732">Signal</keyword>
<dbReference type="FunFam" id="3.10.20.310:FF:000002">
    <property type="entry name" value="Outer membrane protein assembly factor BamA"/>
    <property type="match status" value="1"/>
</dbReference>
<proteinExistence type="inferred from homology"/>
<keyword evidence="5 8" id="KW-0677">Repeat</keyword>
<sequence length="893" mass="99608">MKRLLLFLSLAIVAVPVFSQEFVVGDIRLEGLQRVSASPVFAALPVQVGDTVDGESVRNVIRSLFETGFFTNIQVAREGNVLIVILQERPSIKKIEIEGNKAIKTEQLTDVMDENNLKEGEILQQDLLQAITRELERQYVSRARYGASVEAKVKDLPNNMVGIDIEVDEGKPAKIKHLNIVGNKVFSDDELLDGFELTTTHWNSFFTSSDQYAREKLTGDIEKLESFYLDRGYLDFEVVSSQVSISPDKTQVFITLNVNEGEIYTVKKIDIAGDPIIPEERMRRLVLLREDRTFSQRDMTDTSEYLKTMMGNSGYTNAKVEGIPEKNQAEHTVDVTFFVDPGQRVYVRRVNFSGNTKTSDEVVRREMRQLESASASNAKIDHSKVRLERLGYFKTVDVKTNPVPGSDDLIDVDYTLEEQPSGTIQASVGYAQTTKLNLSVSVQQNNWLGTGKQVGFGVQKNTYQTMYSYNYNDPYFTPDGVSRGFSAYYRTRDYEKINVSRYSTDAFGADITFGYPISEISRLGFGVGVVHQDIRTGAYAPQEIISSPKLYSGTSYVAQSDWEAGVSGSNGIPYSSDGSLDEFQFPVYQVTEDMLLGSYPGFIDLYGDTFTSGTAQLSWSRRTLNRGILATRGSSQVLAAEATFPGSEMEYYKLTYTGSIYFPLYREFTLRLKTRLGYGDGFNSMDELPFFENYYAGGFGSVRGYERSTLGPRGTPSVSYNRAQTTGWTDLNRDGQAYSGFYPQSPELGASAYVRCDDPTSPTLYSASGGAAVCEPGKLIAYETGYPANIGGNILMEFSSELLLPIPFIEDSSQMQLVAFVDAGNVFSGYCREDRYDRLNCHEPDLNRLSSSAGIGFTWISGFGPMTFSYAVPLHKNELDNAEYFQFSFGTGF</sequence>
<dbReference type="Gene3D" id="3.10.20.310">
    <property type="entry name" value="membrane protein fhac"/>
    <property type="match status" value="5"/>
</dbReference>
<evidence type="ECO:0000256" key="5">
    <source>
        <dbReference type="ARBA" id="ARBA00022737"/>
    </source>
</evidence>
<dbReference type="eggNOG" id="COG4775">
    <property type="taxonomic scope" value="Bacteria"/>
</dbReference>
<keyword evidence="2 8" id="KW-1134">Transmembrane beta strand</keyword>
<dbReference type="GO" id="GO:0043165">
    <property type="term" value="P:Gram-negative-bacterium-type cell outer membrane assembly"/>
    <property type="evidence" value="ECO:0007669"/>
    <property type="project" value="UniProtKB-UniRule"/>
</dbReference>
<dbReference type="PANTHER" id="PTHR12815">
    <property type="entry name" value="SORTING AND ASSEMBLY MACHINERY SAMM50 PROTEIN FAMILY MEMBER"/>
    <property type="match status" value="1"/>
</dbReference>
<dbReference type="PROSITE" id="PS51779">
    <property type="entry name" value="POTRA"/>
    <property type="match status" value="4"/>
</dbReference>
<keyword evidence="3 8" id="KW-0812">Transmembrane</keyword>
<comment type="similarity">
    <text evidence="8">Belongs to the BamA family.</text>
</comment>
<evidence type="ECO:0000256" key="6">
    <source>
        <dbReference type="ARBA" id="ARBA00023136"/>
    </source>
</evidence>
<name>C5BQG3_TERTT</name>
<dbReference type="RefSeq" id="WP_015820698.1">
    <property type="nucleotide sequence ID" value="NC_012997.1"/>
</dbReference>
<dbReference type="InterPro" id="IPR010827">
    <property type="entry name" value="BamA/TamA_POTRA"/>
</dbReference>
<dbReference type="HOGENOM" id="CLU_007664_1_0_6"/>
<keyword evidence="12" id="KW-1185">Reference proteome</keyword>
<dbReference type="InterPro" id="IPR000184">
    <property type="entry name" value="Bac_surfAg_D15"/>
</dbReference>
<dbReference type="GO" id="GO:1990063">
    <property type="term" value="C:Bam protein complex"/>
    <property type="evidence" value="ECO:0007669"/>
    <property type="project" value="TreeGrafter"/>
</dbReference>
<dbReference type="NCBIfam" id="TIGR03303">
    <property type="entry name" value="OM_YaeT"/>
    <property type="match status" value="1"/>
</dbReference>
<feature type="domain" description="POTRA" evidence="10">
    <location>
        <begin position="22"/>
        <end position="89"/>
    </location>
</feature>
<dbReference type="InterPro" id="IPR023707">
    <property type="entry name" value="OM_assembly_BamA"/>
</dbReference>
<feature type="domain" description="POTRA" evidence="10">
    <location>
        <begin position="90"/>
        <end position="170"/>
    </location>
</feature>
<evidence type="ECO:0000259" key="10">
    <source>
        <dbReference type="PROSITE" id="PS51779"/>
    </source>
</evidence>
<dbReference type="STRING" id="377629.TERTU_1012"/>
<dbReference type="KEGG" id="ttu:TERTU_1012"/>
<dbReference type="EMBL" id="CP001614">
    <property type="protein sequence ID" value="ACR14584.1"/>
    <property type="molecule type" value="Genomic_DNA"/>
</dbReference>
<keyword evidence="6 8" id="KW-0472">Membrane</keyword>
<evidence type="ECO:0000256" key="7">
    <source>
        <dbReference type="ARBA" id="ARBA00023237"/>
    </source>
</evidence>
<comment type="subunit">
    <text evidence="8">Part of the Bam complex.</text>
</comment>